<dbReference type="KEGG" id="crw:CROST_006390"/>
<sequence length="260" mass="28493">MSFSVKDFSMDFFSLDGKVAIVTGGNTGLGQGYALALAKAGADLFIVTHGTNWDETRKLIESTGKRVEFYQADLSKKENISGIVDKCVEVYGRLDILVNNAGTIRRAPLTEYKDEDWEYIINTNLNSVYYLSQRAARVMVKQGAGKIINIASMLSFQGGKFVPPYTASKHGVAGLTKAFANELADKNIQINAIAPGYIATKNTEPIRNDEKRNNEILSRIPAAKWGDPFDLMGTVVFLASRASDYINGHVLAVDGGWLVR</sequence>
<evidence type="ECO:0000256" key="2">
    <source>
        <dbReference type="ARBA" id="ARBA00023002"/>
    </source>
</evidence>
<dbReference type="PRINTS" id="PR00080">
    <property type="entry name" value="SDRFAMILY"/>
</dbReference>
<keyword evidence="4" id="KW-1185">Reference proteome</keyword>
<evidence type="ECO:0000313" key="4">
    <source>
        <dbReference type="Proteomes" id="UP000190951"/>
    </source>
</evidence>
<dbReference type="GO" id="GO:0051287">
    <property type="term" value="F:NAD binding"/>
    <property type="evidence" value="ECO:0007669"/>
    <property type="project" value="InterPro"/>
</dbReference>
<name>A0A1S8L585_9CLOT</name>
<reference evidence="3 4" key="1">
    <citation type="submission" date="2022-04" db="EMBL/GenBank/DDBJ databases">
        <title>Genome sequence of C. roseum typestrain.</title>
        <authorList>
            <person name="Poehlein A."/>
            <person name="Schoch T."/>
            <person name="Duerre P."/>
            <person name="Daniel R."/>
        </authorList>
    </citation>
    <scope>NUCLEOTIDE SEQUENCE [LARGE SCALE GENOMIC DNA]</scope>
    <source>
        <strain evidence="3 4">DSM 7320</strain>
    </source>
</reference>
<dbReference type="SUPFAM" id="SSF51735">
    <property type="entry name" value="NAD(P)-binding Rossmann-fold domains"/>
    <property type="match status" value="1"/>
</dbReference>
<dbReference type="CDD" id="cd05347">
    <property type="entry name" value="Ga5DH-like_SDR_c"/>
    <property type="match status" value="1"/>
</dbReference>
<dbReference type="RefSeq" id="WP_077833499.1">
    <property type="nucleotide sequence ID" value="NZ_CP096983.1"/>
</dbReference>
<dbReference type="Pfam" id="PF13561">
    <property type="entry name" value="adh_short_C2"/>
    <property type="match status" value="1"/>
</dbReference>
<dbReference type="Proteomes" id="UP000190951">
    <property type="component" value="Chromosome"/>
</dbReference>
<dbReference type="InterPro" id="IPR011286">
    <property type="entry name" value="2-deoxy-D-gluc_3_DH"/>
</dbReference>
<evidence type="ECO:0000256" key="1">
    <source>
        <dbReference type="ARBA" id="ARBA00006484"/>
    </source>
</evidence>
<accession>A0A1S8L585</accession>
<dbReference type="GO" id="GO:0008678">
    <property type="term" value="F:2-deoxy-D-gluconate 3-dehydrogenase activity"/>
    <property type="evidence" value="ECO:0007669"/>
    <property type="project" value="InterPro"/>
</dbReference>
<dbReference type="NCBIfam" id="TIGR01832">
    <property type="entry name" value="kduD"/>
    <property type="match status" value="1"/>
</dbReference>
<dbReference type="InterPro" id="IPR036291">
    <property type="entry name" value="NAD(P)-bd_dom_sf"/>
</dbReference>
<organism evidence="3 4">
    <name type="scientific">Clostridium felsineum</name>
    <dbReference type="NCBI Taxonomy" id="36839"/>
    <lineage>
        <taxon>Bacteria</taxon>
        <taxon>Bacillati</taxon>
        <taxon>Bacillota</taxon>
        <taxon>Clostridia</taxon>
        <taxon>Eubacteriales</taxon>
        <taxon>Clostridiaceae</taxon>
        <taxon>Clostridium</taxon>
    </lineage>
</organism>
<dbReference type="InterPro" id="IPR020904">
    <property type="entry name" value="Sc_DH/Rdtase_CS"/>
</dbReference>
<evidence type="ECO:0000313" key="3">
    <source>
        <dbReference type="EMBL" id="URZ09931.1"/>
    </source>
</evidence>
<dbReference type="PRINTS" id="PR00081">
    <property type="entry name" value="GDHRDH"/>
</dbReference>
<gene>
    <name evidence="3" type="primary">kduD_1</name>
    <name evidence="3" type="ORF">CROST_006390</name>
</gene>
<dbReference type="AlphaFoldDB" id="A0A1S8L585"/>
<dbReference type="PANTHER" id="PTHR42760">
    <property type="entry name" value="SHORT-CHAIN DEHYDROGENASES/REDUCTASES FAMILY MEMBER"/>
    <property type="match status" value="1"/>
</dbReference>
<dbReference type="PANTHER" id="PTHR42760:SF5">
    <property type="entry name" value="2-DEHYDRO-3-DEOXY-D-GLUCONATE 5-DEHYDROGENASE"/>
    <property type="match status" value="1"/>
</dbReference>
<dbReference type="GO" id="GO:0047001">
    <property type="term" value="F:2-dehydro-3-deoxy-D-gluconate 5-dehydrogenase activity"/>
    <property type="evidence" value="ECO:0007669"/>
    <property type="project" value="UniProtKB-EC"/>
</dbReference>
<proteinExistence type="inferred from homology"/>
<dbReference type="STRING" id="84029.CROST_23530"/>
<dbReference type="NCBIfam" id="NF005390">
    <property type="entry name" value="PRK06935.1"/>
    <property type="match status" value="1"/>
</dbReference>
<dbReference type="InterPro" id="IPR002347">
    <property type="entry name" value="SDR_fam"/>
</dbReference>
<dbReference type="PROSITE" id="PS00061">
    <property type="entry name" value="ADH_SHORT"/>
    <property type="match status" value="1"/>
</dbReference>
<dbReference type="Gene3D" id="3.40.50.720">
    <property type="entry name" value="NAD(P)-binding Rossmann-like Domain"/>
    <property type="match status" value="1"/>
</dbReference>
<dbReference type="GO" id="GO:0008206">
    <property type="term" value="P:bile acid metabolic process"/>
    <property type="evidence" value="ECO:0007669"/>
    <property type="project" value="UniProtKB-ARBA"/>
</dbReference>
<dbReference type="FunFam" id="3.40.50.720:FF:000084">
    <property type="entry name" value="Short-chain dehydrogenase reductase"/>
    <property type="match status" value="1"/>
</dbReference>
<dbReference type="EMBL" id="CP096983">
    <property type="protein sequence ID" value="URZ09931.1"/>
    <property type="molecule type" value="Genomic_DNA"/>
</dbReference>
<comment type="similarity">
    <text evidence="1">Belongs to the short-chain dehydrogenases/reductases (SDR) family.</text>
</comment>
<dbReference type="EC" id="1.1.1.127" evidence="3"/>
<keyword evidence="2 3" id="KW-0560">Oxidoreductase</keyword>
<protein>
    <submittedName>
        <fullName evidence="3">2-dehydro-3-deoxy-D-gluconate 5-dehydrogenase</fullName>
        <ecNumber evidence="3">1.1.1.127</ecNumber>
    </submittedName>
</protein>